<dbReference type="GO" id="GO:0070836">
    <property type="term" value="P:caveola assembly"/>
    <property type="evidence" value="ECO:0007669"/>
    <property type="project" value="InterPro"/>
</dbReference>
<name>A0AAV6UID8_9ARAC</name>
<evidence type="ECO:0000256" key="5">
    <source>
        <dbReference type="ARBA" id="ARBA00023136"/>
    </source>
</evidence>
<evidence type="ECO:0000256" key="6">
    <source>
        <dbReference type="RuleBase" id="RU000680"/>
    </source>
</evidence>
<evidence type="ECO:0000256" key="1">
    <source>
        <dbReference type="ARBA" id="ARBA00004202"/>
    </source>
</evidence>
<proteinExistence type="inferred from homology"/>
<dbReference type="GO" id="GO:0000139">
    <property type="term" value="C:Golgi membrane"/>
    <property type="evidence" value="ECO:0007669"/>
    <property type="project" value="UniProtKB-SubCell"/>
</dbReference>
<keyword evidence="9" id="KW-1185">Reference proteome</keyword>
<dbReference type="AlphaFoldDB" id="A0AAV6UID8"/>
<gene>
    <name evidence="8" type="ORF">JTE90_010888</name>
</gene>
<keyword evidence="7" id="KW-0812">Transmembrane</keyword>
<dbReference type="EMBL" id="JAFNEN010000433">
    <property type="protein sequence ID" value="KAG8183061.1"/>
    <property type="molecule type" value="Genomic_DNA"/>
</dbReference>
<feature type="transmembrane region" description="Helical" evidence="7">
    <location>
        <begin position="88"/>
        <end position="114"/>
    </location>
</feature>
<comment type="subcellular location">
    <subcellularLocation>
        <location evidence="1 6">Cell membrane</location>
        <topology evidence="1 6">Peripheral membrane protein</topology>
    </subcellularLocation>
    <subcellularLocation>
        <location evidence="6">Golgi apparatus membrane</location>
        <topology evidence="6">Peripheral membrane protein</topology>
    </subcellularLocation>
    <subcellularLocation>
        <location evidence="6">Membrane</location>
        <location evidence="6">Caveola</location>
        <topology evidence="6">Peripheral membrane protein</topology>
    </subcellularLocation>
</comment>
<reference evidence="8 9" key="1">
    <citation type="journal article" date="2022" name="Nat. Ecol. Evol.">
        <title>A masculinizing supergene underlies an exaggerated male reproductive morph in a spider.</title>
        <authorList>
            <person name="Hendrickx F."/>
            <person name="De Corte Z."/>
            <person name="Sonet G."/>
            <person name="Van Belleghem S.M."/>
            <person name="Kostlbacher S."/>
            <person name="Vangestel C."/>
        </authorList>
    </citation>
    <scope>NUCLEOTIDE SEQUENCE [LARGE SCALE GENOMIC DNA]</scope>
    <source>
        <strain evidence="8">W744_W776</strain>
    </source>
</reference>
<evidence type="ECO:0000256" key="4">
    <source>
        <dbReference type="ARBA" id="ARBA00023034"/>
    </source>
</evidence>
<dbReference type="PANTHER" id="PTHR10844:SF19">
    <property type="entry name" value="CAVEOLIN-2"/>
    <property type="match status" value="1"/>
</dbReference>
<keyword evidence="4 6" id="KW-0333">Golgi apparatus</keyword>
<comment type="function">
    <text evidence="6">May act as a scaffolding protein within caveolar membranes. Interacts directly with G-protein alpha subunits and can functionally regulate their activity.</text>
</comment>
<dbReference type="GO" id="GO:0005901">
    <property type="term" value="C:caveola"/>
    <property type="evidence" value="ECO:0007669"/>
    <property type="project" value="UniProtKB-SubCell"/>
</dbReference>
<dbReference type="GO" id="GO:0060090">
    <property type="term" value="F:molecular adaptor activity"/>
    <property type="evidence" value="ECO:0007669"/>
    <property type="project" value="TreeGrafter"/>
</dbReference>
<keyword evidence="7" id="KW-1133">Transmembrane helix</keyword>
<keyword evidence="5 6" id="KW-0472">Membrane</keyword>
<comment type="similarity">
    <text evidence="2 6">Belongs to the caveolin family.</text>
</comment>
<dbReference type="PANTHER" id="PTHR10844">
    <property type="entry name" value="CAVEOLIN"/>
    <property type="match status" value="1"/>
</dbReference>
<evidence type="ECO:0000256" key="3">
    <source>
        <dbReference type="ARBA" id="ARBA00022475"/>
    </source>
</evidence>
<evidence type="ECO:0000256" key="2">
    <source>
        <dbReference type="ARBA" id="ARBA00010988"/>
    </source>
</evidence>
<dbReference type="InterPro" id="IPR001612">
    <property type="entry name" value="Caveolin"/>
</dbReference>
<sequence length="129" mass="14583">MDVVNRDPNNLNEYLQQLRDDLRMVDVPLKQQQKRIESPPPPSPALASYLTTVDFDDVIAEPSGVPGCVWRNSKHVFTHSRNCCYKCLTVMCGLPVALIVGCSFACGAFAHMWCKCFRKPKLNKIRQIS</sequence>
<comment type="caution">
    <text evidence="8">The sequence shown here is derived from an EMBL/GenBank/DDBJ whole genome shotgun (WGS) entry which is preliminary data.</text>
</comment>
<dbReference type="Proteomes" id="UP000827092">
    <property type="component" value="Unassembled WGS sequence"/>
</dbReference>
<accession>A0AAV6UID8</accession>
<protein>
    <recommendedName>
        <fullName evidence="6">Caveolin</fullName>
    </recommendedName>
</protein>
<organism evidence="8 9">
    <name type="scientific">Oedothorax gibbosus</name>
    <dbReference type="NCBI Taxonomy" id="931172"/>
    <lineage>
        <taxon>Eukaryota</taxon>
        <taxon>Metazoa</taxon>
        <taxon>Ecdysozoa</taxon>
        <taxon>Arthropoda</taxon>
        <taxon>Chelicerata</taxon>
        <taxon>Arachnida</taxon>
        <taxon>Araneae</taxon>
        <taxon>Araneomorphae</taxon>
        <taxon>Entelegynae</taxon>
        <taxon>Araneoidea</taxon>
        <taxon>Linyphiidae</taxon>
        <taxon>Erigoninae</taxon>
        <taxon>Oedothorax</taxon>
    </lineage>
</organism>
<evidence type="ECO:0000256" key="7">
    <source>
        <dbReference type="SAM" id="Phobius"/>
    </source>
</evidence>
<evidence type="ECO:0000313" key="9">
    <source>
        <dbReference type="Proteomes" id="UP000827092"/>
    </source>
</evidence>
<dbReference type="Pfam" id="PF01146">
    <property type="entry name" value="Caveolin"/>
    <property type="match status" value="1"/>
</dbReference>
<evidence type="ECO:0000313" key="8">
    <source>
        <dbReference type="EMBL" id="KAG8183061.1"/>
    </source>
</evidence>
<keyword evidence="3 6" id="KW-1003">Cell membrane</keyword>